<organism evidence="2 3">
    <name type="scientific">Frankia nepalensis</name>
    <dbReference type="NCBI Taxonomy" id="1836974"/>
    <lineage>
        <taxon>Bacteria</taxon>
        <taxon>Bacillati</taxon>
        <taxon>Actinomycetota</taxon>
        <taxon>Actinomycetes</taxon>
        <taxon>Frankiales</taxon>
        <taxon>Frankiaceae</taxon>
        <taxon>Frankia</taxon>
    </lineage>
</organism>
<dbReference type="SUPFAM" id="SSF50969">
    <property type="entry name" value="YVTN repeat-like/Quinoprotein amine dehydrogenase"/>
    <property type="match status" value="1"/>
</dbReference>
<evidence type="ECO:0000313" key="2">
    <source>
        <dbReference type="EMBL" id="MBL7626983.1"/>
    </source>
</evidence>
<reference evidence="2" key="1">
    <citation type="submission" date="2020-12" db="EMBL/GenBank/DDBJ databases">
        <title>Genomic characterization of non-nitrogen-fixing Frankia strains.</title>
        <authorList>
            <person name="Carlos-Shanley C."/>
            <person name="Guerra T."/>
            <person name="Hahn D."/>
        </authorList>
    </citation>
    <scope>NUCLEOTIDE SEQUENCE</scope>
    <source>
        <strain evidence="2">CN6</strain>
    </source>
</reference>
<evidence type="ECO:0000256" key="1">
    <source>
        <dbReference type="SAM" id="MobiDB-lite"/>
    </source>
</evidence>
<name>A0A937UME7_9ACTN</name>
<feature type="compositionally biased region" description="Pro residues" evidence="1">
    <location>
        <begin position="331"/>
        <end position="342"/>
    </location>
</feature>
<evidence type="ECO:0000313" key="3">
    <source>
        <dbReference type="Proteomes" id="UP000604475"/>
    </source>
</evidence>
<sequence length="703" mass="73849">MLEGSAWLLNAGPWSFTRVNGVSVLPDAQVSLPGPDGEFVAAGLDQFSALRENGRASTFVRVDPASLTAVSRTFEGTGKRLTIAADMSTGYLVDNASGLVRKIDPRNFLEAGEPVEAGTRVDAAQLTPDGTLWLAAGQMGDVAVIRDGRLDTRTRIAPPGHPLDLSLVGDRVVVTDTSTGVLTALSADGRVDGEPLAVGNGSALPVLPSTEGDGQRLAVATADGTVRIADLESRDVVTVSPGPRRAGRPTERPVLAGSYLYQADGPTGVVLVTRVGSGQRPVEVQVSGATPRLQVFRRENLVWANDPSSAGAAVFRDGEARRVQKYDSPEPAGPPTAAPAPPDDTEVSFGEVGGIPPGPAPAPTSPTVRPSPTDVLRPSEPPRQTTEPPDGDDGPQQPVPGTGTTPSPQPQRPDAELTLSAAFGPGVLEIDVNLADGGQPAGPYRLDVDPADGTTVIPASDTSFQVRVPDCAERTYTATSPRGRTVTAQLFGCEPAGPAADYWYVVHNGSVDFYWTEAVVGGPAESYEQYTRNSPNHEGSMIADGFDDTPESRFLNIEVPMGELIEQGLAPSNAAGQAPWQILTVRAWDLSSCASFCTYNHPDPVPLLDRPGGSPIGVALPAVAVNTVGVEVDLVCQTDGPSHIYPDAKLTRSIDPMDHALEGDPSTVWDLIRYQGAEGYVSDLYVTTPLSFDRVFSPEVPRC</sequence>
<dbReference type="Proteomes" id="UP000604475">
    <property type="component" value="Unassembled WGS sequence"/>
</dbReference>
<feature type="compositionally biased region" description="Low complexity" evidence="1">
    <location>
        <begin position="384"/>
        <end position="406"/>
    </location>
</feature>
<dbReference type="RefSeq" id="WP_203000099.1">
    <property type="nucleotide sequence ID" value="NZ_JADWYU010000204.1"/>
</dbReference>
<protein>
    <submittedName>
        <fullName evidence="2">Uncharacterized protein</fullName>
    </submittedName>
</protein>
<feature type="region of interest" description="Disordered" evidence="1">
    <location>
        <begin position="313"/>
        <end position="414"/>
    </location>
</feature>
<keyword evidence="3" id="KW-1185">Reference proteome</keyword>
<feature type="compositionally biased region" description="Basic and acidic residues" evidence="1">
    <location>
        <begin position="316"/>
        <end position="328"/>
    </location>
</feature>
<proteinExistence type="predicted"/>
<accession>A0A937UME7</accession>
<gene>
    <name evidence="2" type="ORF">I7412_07350</name>
</gene>
<dbReference type="EMBL" id="JAEACQ010000154">
    <property type="protein sequence ID" value="MBL7626983.1"/>
    <property type="molecule type" value="Genomic_DNA"/>
</dbReference>
<dbReference type="AlphaFoldDB" id="A0A937UME7"/>
<dbReference type="InterPro" id="IPR011044">
    <property type="entry name" value="Quino_amine_DH_bsu"/>
</dbReference>
<comment type="caution">
    <text evidence="2">The sequence shown here is derived from an EMBL/GenBank/DDBJ whole genome shotgun (WGS) entry which is preliminary data.</text>
</comment>